<comment type="caution">
    <text evidence="1">The sequence shown here is derived from an EMBL/GenBank/DDBJ whole genome shotgun (WGS) entry which is preliminary data.</text>
</comment>
<organism evidence="1 2">
    <name type="scientific">Cardiocondyla obscurior</name>
    <dbReference type="NCBI Taxonomy" id="286306"/>
    <lineage>
        <taxon>Eukaryota</taxon>
        <taxon>Metazoa</taxon>
        <taxon>Ecdysozoa</taxon>
        <taxon>Arthropoda</taxon>
        <taxon>Hexapoda</taxon>
        <taxon>Insecta</taxon>
        <taxon>Pterygota</taxon>
        <taxon>Neoptera</taxon>
        <taxon>Endopterygota</taxon>
        <taxon>Hymenoptera</taxon>
        <taxon>Apocrita</taxon>
        <taxon>Aculeata</taxon>
        <taxon>Formicoidea</taxon>
        <taxon>Formicidae</taxon>
        <taxon>Myrmicinae</taxon>
        <taxon>Cardiocondyla</taxon>
    </lineage>
</organism>
<evidence type="ECO:0000313" key="1">
    <source>
        <dbReference type="EMBL" id="KAL0127935.1"/>
    </source>
</evidence>
<sequence>MYSFPRVKNNSCSFSAFGSYTCRKYGESITVIIARIPKTNDRGRRWGKIFAKDNGGQTSLSRLPDGNVTTFPSARTPAADGRSDYANFECEPEAHPRTDSNQTDANRSGAPFLSILAYARLVEAWRTGVSPSSFASGRLPGSLPPCFTAETFHSTCLSCAPFVFRIYRYRNFKVIARERYDNSSGNADNFNSKRVSTIWHERLAIYREFYPLNVLTSANFYWECRLKSSEIFSSLLERDLTRLESVTPRESPLLSHKWAPCNTYVRIYSIGESIGAPEADRCAKFLRARIRDICKRERVRRRSVTRRSETLNLP</sequence>
<evidence type="ECO:0000313" key="2">
    <source>
        <dbReference type="Proteomes" id="UP001430953"/>
    </source>
</evidence>
<proteinExistence type="predicted"/>
<reference evidence="1 2" key="1">
    <citation type="submission" date="2023-03" db="EMBL/GenBank/DDBJ databases">
        <title>High recombination rates correlate with genetic variation in Cardiocondyla obscurior ants.</title>
        <authorList>
            <person name="Errbii M."/>
        </authorList>
    </citation>
    <scope>NUCLEOTIDE SEQUENCE [LARGE SCALE GENOMIC DNA]</scope>
    <source>
        <strain evidence="1">Alpha-2009</strain>
        <tissue evidence="1">Whole body</tissue>
    </source>
</reference>
<name>A0AAW2GMK5_9HYME</name>
<keyword evidence="2" id="KW-1185">Reference proteome</keyword>
<dbReference type="Proteomes" id="UP001430953">
    <property type="component" value="Unassembled WGS sequence"/>
</dbReference>
<accession>A0AAW2GMK5</accession>
<dbReference type="EMBL" id="JADYXP020000003">
    <property type="protein sequence ID" value="KAL0127935.1"/>
    <property type="molecule type" value="Genomic_DNA"/>
</dbReference>
<gene>
    <name evidence="1" type="ORF">PUN28_003293</name>
</gene>
<protein>
    <submittedName>
        <fullName evidence="1">Uncharacterized protein</fullName>
    </submittedName>
</protein>
<dbReference type="AlphaFoldDB" id="A0AAW2GMK5"/>